<dbReference type="GO" id="GO:0140662">
    <property type="term" value="F:ATP-dependent protein folding chaperone"/>
    <property type="evidence" value="ECO:0007669"/>
    <property type="project" value="InterPro"/>
</dbReference>
<evidence type="ECO:0000256" key="2">
    <source>
        <dbReference type="ARBA" id="ARBA00022741"/>
    </source>
</evidence>
<keyword evidence="4" id="KW-1185">Reference proteome</keyword>
<sequence>MLITLLKIYEDEIETEKTPIGKGKHTITLFIDLNGIYSIKIIKTGETNEENGLYFIPKKIQNYNSELNAIGIDFGTTECCASVIRKNGPDFVVLDDTTGLRTMPAYVSFDEKMPKCGQIVVDRMRNNAEYSVYDTKRIIGKDLESILIDPLWPFKVLNVGSNVVFGIETFNGKDTTSPEELSSILLKHIKSKLEAYQNSILTETVITIPSVFSEKQKEATKFAAEIAGFETIHFLPEPVAAAFAYFTEIEIPNQSNILICDCGGGTFDICIAKIENDQLQILNIDGDSYLGGRDFDKILFTHFSAILKHKFNFDVMKSSKKYVLKQKCQNIKHKLSASEDDWLDIDDFDPNIDGVIKISREEFEEMSSNFIIQMKDVIFQTLTKSNISKNEITYVFQVGGGCRMPMIKKMLKEIFPNSNHQCTLYPDWIVAHGAALYAYQLKSGKDVRNEQEDKPKTSWLNKLFK</sequence>
<dbReference type="Pfam" id="PF00012">
    <property type="entry name" value="HSP70"/>
    <property type="match status" value="1"/>
</dbReference>
<keyword evidence="3" id="KW-0067">ATP-binding</keyword>
<dbReference type="PRINTS" id="PR00301">
    <property type="entry name" value="HEATSHOCK70"/>
</dbReference>
<dbReference type="AlphaFoldDB" id="A0A914R0T1"/>
<comment type="similarity">
    <text evidence="1">Belongs to the heat shock protein 70 family.</text>
</comment>
<evidence type="ECO:0000313" key="5">
    <source>
        <dbReference type="WBParaSite" id="PDA_v2.g4973.t1"/>
    </source>
</evidence>
<evidence type="ECO:0000256" key="3">
    <source>
        <dbReference type="ARBA" id="ARBA00022840"/>
    </source>
</evidence>
<organism evidence="4 5">
    <name type="scientific">Panagrolaimus davidi</name>
    <dbReference type="NCBI Taxonomy" id="227884"/>
    <lineage>
        <taxon>Eukaryota</taxon>
        <taxon>Metazoa</taxon>
        <taxon>Ecdysozoa</taxon>
        <taxon>Nematoda</taxon>
        <taxon>Chromadorea</taxon>
        <taxon>Rhabditida</taxon>
        <taxon>Tylenchina</taxon>
        <taxon>Panagrolaimomorpha</taxon>
        <taxon>Panagrolaimoidea</taxon>
        <taxon>Panagrolaimidae</taxon>
        <taxon>Panagrolaimus</taxon>
    </lineage>
</organism>
<dbReference type="Gene3D" id="3.30.420.40">
    <property type="match status" value="2"/>
</dbReference>
<dbReference type="SUPFAM" id="SSF53067">
    <property type="entry name" value="Actin-like ATPase domain"/>
    <property type="match status" value="2"/>
</dbReference>
<dbReference type="Gene3D" id="3.90.640.10">
    <property type="entry name" value="Actin, Chain A, domain 4"/>
    <property type="match status" value="1"/>
</dbReference>
<name>A0A914R0T1_9BILA</name>
<dbReference type="WBParaSite" id="PDA_v2.g4973.t1">
    <property type="protein sequence ID" value="PDA_v2.g4973.t1"/>
    <property type="gene ID" value="PDA_v2.g4973"/>
</dbReference>
<evidence type="ECO:0000313" key="4">
    <source>
        <dbReference type="Proteomes" id="UP000887578"/>
    </source>
</evidence>
<dbReference type="PANTHER" id="PTHR19375">
    <property type="entry name" value="HEAT SHOCK PROTEIN 70KDA"/>
    <property type="match status" value="1"/>
</dbReference>
<dbReference type="Proteomes" id="UP000887578">
    <property type="component" value="Unplaced"/>
</dbReference>
<dbReference type="InterPro" id="IPR013126">
    <property type="entry name" value="Hsp_70_fam"/>
</dbReference>
<keyword evidence="2" id="KW-0547">Nucleotide-binding</keyword>
<dbReference type="GO" id="GO:0005524">
    <property type="term" value="F:ATP binding"/>
    <property type="evidence" value="ECO:0007669"/>
    <property type="project" value="UniProtKB-KW"/>
</dbReference>
<evidence type="ECO:0000256" key="1">
    <source>
        <dbReference type="ARBA" id="ARBA00007381"/>
    </source>
</evidence>
<protein>
    <submittedName>
        <fullName evidence="5">Uncharacterized protein</fullName>
    </submittedName>
</protein>
<reference evidence="5" key="1">
    <citation type="submission" date="2022-11" db="UniProtKB">
        <authorList>
            <consortium name="WormBaseParasite"/>
        </authorList>
    </citation>
    <scope>IDENTIFICATION</scope>
</reference>
<proteinExistence type="inferred from homology"/>
<dbReference type="Gene3D" id="3.30.30.30">
    <property type="match status" value="1"/>
</dbReference>
<accession>A0A914R0T1</accession>
<dbReference type="InterPro" id="IPR043129">
    <property type="entry name" value="ATPase_NBD"/>
</dbReference>